<sequence>MRYYFNLINHTERILDDTGIEVATPEQAHAQALKAVQEMRAEGEDSAEWDDWRLEVSDAAGAVAFSVSLAGRLH</sequence>
<evidence type="ECO:0000259" key="1">
    <source>
        <dbReference type="Pfam" id="PF21834"/>
    </source>
</evidence>
<protein>
    <recommendedName>
        <fullName evidence="1">DUF6894 domain-containing protein</fullName>
    </recommendedName>
</protein>
<dbReference type="OrthoDB" id="8020695at2"/>
<dbReference type="EMBL" id="BJYU01000305">
    <property type="protein sequence ID" value="GEO19047.1"/>
    <property type="molecule type" value="Genomic_DNA"/>
</dbReference>
<dbReference type="Pfam" id="PF21834">
    <property type="entry name" value="DUF6894"/>
    <property type="match status" value="1"/>
</dbReference>
<keyword evidence="3" id="KW-1185">Reference proteome</keyword>
<organism evidence="2 3">
    <name type="scientific">Microvirga aerophila</name>
    <dbReference type="NCBI Taxonomy" id="670291"/>
    <lineage>
        <taxon>Bacteria</taxon>
        <taxon>Pseudomonadati</taxon>
        <taxon>Pseudomonadota</taxon>
        <taxon>Alphaproteobacteria</taxon>
        <taxon>Hyphomicrobiales</taxon>
        <taxon>Methylobacteriaceae</taxon>
        <taxon>Microvirga</taxon>
    </lineage>
</organism>
<dbReference type="InterPro" id="IPR054189">
    <property type="entry name" value="DUF6894"/>
</dbReference>
<proteinExistence type="predicted"/>
<dbReference type="AlphaFoldDB" id="A0A512C4R6"/>
<evidence type="ECO:0000313" key="2">
    <source>
        <dbReference type="EMBL" id="GEO19047.1"/>
    </source>
</evidence>
<dbReference type="Proteomes" id="UP000321085">
    <property type="component" value="Unassembled WGS sequence"/>
</dbReference>
<feature type="domain" description="DUF6894" evidence="1">
    <location>
        <begin position="2"/>
        <end position="69"/>
    </location>
</feature>
<name>A0A512C4R6_9HYPH</name>
<evidence type="ECO:0000313" key="3">
    <source>
        <dbReference type="Proteomes" id="UP000321085"/>
    </source>
</evidence>
<accession>A0A512C4R6</accession>
<reference evidence="2 3" key="1">
    <citation type="submission" date="2019-07" db="EMBL/GenBank/DDBJ databases">
        <title>Whole genome shotgun sequence of Microvirga aerophila NBRC 106136.</title>
        <authorList>
            <person name="Hosoyama A."/>
            <person name="Uohara A."/>
            <person name="Ohji S."/>
            <person name="Ichikawa N."/>
        </authorList>
    </citation>
    <scope>NUCLEOTIDE SEQUENCE [LARGE SCALE GENOMIC DNA]</scope>
    <source>
        <strain evidence="2 3">NBRC 106136</strain>
    </source>
</reference>
<gene>
    <name evidence="2" type="ORF">MAE02_67430</name>
</gene>
<comment type="caution">
    <text evidence="2">The sequence shown here is derived from an EMBL/GenBank/DDBJ whole genome shotgun (WGS) entry which is preliminary data.</text>
</comment>